<name>A0A6N2KS59_SALVM</name>
<protein>
    <submittedName>
        <fullName evidence="2">Uncharacterized protein</fullName>
    </submittedName>
</protein>
<organism evidence="2">
    <name type="scientific">Salix viminalis</name>
    <name type="common">Common osier</name>
    <name type="synonym">Basket willow</name>
    <dbReference type="NCBI Taxonomy" id="40686"/>
    <lineage>
        <taxon>Eukaryota</taxon>
        <taxon>Viridiplantae</taxon>
        <taxon>Streptophyta</taxon>
        <taxon>Embryophyta</taxon>
        <taxon>Tracheophyta</taxon>
        <taxon>Spermatophyta</taxon>
        <taxon>Magnoliopsida</taxon>
        <taxon>eudicotyledons</taxon>
        <taxon>Gunneridae</taxon>
        <taxon>Pentapetalae</taxon>
        <taxon>rosids</taxon>
        <taxon>fabids</taxon>
        <taxon>Malpighiales</taxon>
        <taxon>Salicaceae</taxon>
        <taxon>Saliceae</taxon>
        <taxon>Salix</taxon>
    </lineage>
</organism>
<proteinExistence type="predicted"/>
<feature type="compositionally biased region" description="Acidic residues" evidence="1">
    <location>
        <begin position="1"/>
        <end position="11"/>
    </location>
</feature>
<reference evidence="2" key="1">
    <citation type="submission" date="2019-03" db="EMBL/GenBank/DDBJ databases">
        <authorList>
            <person name="Mank J."/>
            <person name="Almeida P."/>
        </authorList>
    </citation>
    <scope>NUCLEOTIDE SEQUENCE</scope>
    <source>
        <strain evidence="2">78183</strain>
    </source>
</reference>
<dbReference type="EMBL" id="CAADRP010000413">
    <property type="protein sequence ID" value="VFU27917.1"/>
    <property type="molecule type" value="Genomic_DNA"/>
</dbReference>
<sequence length="73" mass="7955">MKNVDTVEDDPDVNKEDEKEQLLQPSVSPSTPSSEFAEVTARTMGMEPSTNTLSNPSQENAESSCKSVELHLS</sequence>
<feature type="region of interest" description="Disordered" evidence="1">
    <location>
        <begin position="1"/>
        <end position="73"/>
    </location>
</feature>
<evidence type="ECO:0000313" key="2">
    <source>
        <dbReference type="EMBL" id="VFU27917.1"/>
    </source>
</evidence>
<evidence type="ECO:0000256" key="1">
    <source>
        <dbReference type="SAM" id="MobiDB-lite"/>
    </source>
</evidence>
<feature type="compositionally biased region" description="Polar residues" evidence="1">
    <location>
        <begin position="48"/>
        <end position="66"/>
    </location>
</feature>
<accession>A0A6N2KS59</accession>
<gene>
    <name evidence="2" type="ORF">SVIM_LOCUS88089</name>
</gene>
<feature type="compositionally biased region" description="Basic and acidic residues" evidence="1">
    <location>
        <begin position="12"/>
        <end position="21"/>
    </location>
</feature>
<feature type="compositionally biased region" description="Polar residues" evidence="1">
    <location>
        <begin position="23"/>
        <end position="34"/>
    </location>
</feature>
<dbReference type="AlphaFoldDB" id="A0A6N2KS59"/>